<gene>
    <name evidence="1" type="ORF">L3X39_14645</name>
</gene>
<dbReference type="Proteomes" id="UP001200022">
    <property type="component" value="Unassembled WGS sequence"/>
</dbReference>
<name>A0ABS9IMQ0_9FLAO</name>
<dbReference type="RefSeq" id="WP_237232614.1">
    <property type="nucleotide sequence ID" value="NZ_JAKKDV010000009.1"/>
</dbReference>
<proteinExistence type="predicted"/>
<keyword evidence="2" id="KW-1185">Reference proteome</keyword>
<dbReference type="EMBL" id="JAKKDV010000009">
    <property type="protein sequence ID" value="MCF7561881.1"/>
    <property type="molecule type" value="Genomic_DNA"/>
</dbReference>
<comment type="caution">
    <text evidence="1">The sequence shown here is derived from an EMBL/GenBank/DDBJ whole genome shotgun (WGS) entry which is preliminary data.</text>
</comment>
<accession>A0ABS9IMQ0</accession>
<sequence length="471" mass="52490">MNIKYTLTILLLFFATTIFSQDKYKVVYDYNNESINYFTIDKSNKIIDTLVKPKIKRSSLVEIELKNINPFAIDVVTDVKEEQAFISGNGLNFSSFLSGVKSFSDSKLGLNITNLPTDTIFNKANTRGESLSSDYSSFNDKSSNISALKTTFLANLLNPNLSKEEILNNIKSTAALERDARLPDPNENFYVYLTQLEKIVLEDKTELTIDINKIKKATELEVDNTIKTASRGDLIERNYLINDLQKLISSINESASITIENLNKIKSFYSTLEASSFTRTYDYQIDSDKINIELKFVTSGFATSLEDADNKQKTLKTRNIKLYAKGGFKINTGVALTLNNFGSNSQNFYIKDGIIGADSNDYLTPNLSTIINFYPYMGENFNIGGSFGLAIPISSDSDINGISFLLGPSMHFGSKSRLSLSGGLAYGPVKKLTKGLKVGDDAPTESIDAHTRNIYDFGYFFGISFNLFKLN</sequence>
<organism evidence="1 2">
    <name type="scientific">Flaviramulus multivorans</name>
    <dbReference type="NCBI Taxonomy" id="1304750"/>
    <lineage>
        <taxon>Bacteria</taxon>
        <taxon>Pseudomonadati</taxon>
        <taxon>Bacteroidota</taxon>
        <taxon>Flavobacteriia</taxon>
        <taxon>Flavobacteriales</taxon>
        <taxon>Flavobacteriaceae</taxon>
        <taxon>Flaviramulus</taxon>
    </lineage>
</organism>
<protein>
    <recommendedName>
        <fullName evidence="3">Outer membrane protein beta-barrel domain-containing protein</fullName>
    </recommendedName>
</protein>
<evidence type="ECO:0008006" key="3">
    <source>
        <dbReference type="Google" id="ProtNLM"/>
    </source>
</evidence>
<evidence type="ECO:0000313" key="2">
    <source>
        <dbReference type="Proteomes" id="UP001200022"/>
    </source>
</evidence>
<reference evidence="1 2" key="1">
    <citation type="submission" date="2022-01" db="EMBL/GenBank/DDBJ databases">
        <title>Draft genome sequence of Sabulilitoribacter multivorans KCTC 32326.</title>
        <authorList>
            <person name="Oh J.-S."/>
        </authorList>
    </citation>
    <scope>NUCLEOTIDE SEQUENCE [LARGE SCALE GENOMIC DNA]</scope>
    <source>
        <strain evidence="1 2">M-M16</strain>
    </source>
</reference>
<evidence type="ECO:0000313" key="1">
    <source>
        <dbReference type="EMBL" id="MCF7561881.1"/>
    </source>
</evidence>